<dbReference type="InterPro" id="IPR003960">
    <property type="entry name" value="ATPase_AAA_CS"/>
</dbReference>
<reference evidence="14 15" key="2">
    <citation type="submission" date="2019-01" db="EMBL/GenBank/DDBJ databases">
        <title>The decoding of complex shrimp genome reveals the adaptation for benthos swimmer, frequently molting mechanism and breeding impact on genome.</title>
        <authorList>
            <person name="Sun Y."/>
            <person name="Gao Y."/>
            <person name="Yu Y."/>
        </authorList>
    </citation>
    <scope>NUCLEOTIDE SEQUENCE [LARGE SCALE GENOMIC DNA]</scope>
    <source>
        <tissue evidence="14">Muscle</tissue>
    </source>
</reference>
<evidence type="ECO:0000256" key="9">
    <source>
        <dbReference type="ARBA" id="ARBA00023242"/>
    </source>
</evidence>
<organism evidence="14 15">
    <name type="scientific">Penaeus vannamei</name>
    <name type="common">Whiteleg shrimp</name>
    <name type="synonym">Litopenaeus vannamei</name>
    <dbReference type="NCBI Taxonomy" id="6689"/>
    <lineage>
        <taxon>Eukaryota</taxon>
        <taxon>Metazoa</taxon>
        <taxon>Ecdysozoa</taxon>
        <taxon>Arthropoda</taxon>
        <taxon>Crustacea</taxon>
        <taxon>Multicrustacea</taxon>
        <taxon>Malacostraca</taxon>
        <taxon>Eumalacostraca</taxon>
        <taxon>Eucarida</taxon>
        <taxon>Decapoda</taxon>
        <taxon>Dendrobranchiata</taxon>
        <taxon>Penaeoidea</taxon>
        <taxon>Penaeidae</taxon>
        <taxon>Penaeus</taxon>
    </lineage>
</organism>
<evidence type="ECO:0000256" key="2">
    <source>
        <dbReference type="ARBA" id="ARBA00004123"/>
    </source>
</evidence>
<comment type="cofactor">
    <cofactor evidence="1">
        <name>Mg(2+)</name>
        <dbReference type="ChEBI" id="CHEBI:18420"/>
    </cofactor>
</comment>
<keyword evidence="5" id="KW-0547">Nucleotide-binding</keyword>
<dbReference type="GO" id="GO:0046872">
    <property type="term" value="F:metal ion binding"/>
    <property type="evidence" value="ECO:0007669"/>
    <property type="project" value="UniProtKB-KW"/>
</dbReference>
<dbReference type="GO" id="GO:0051013">
    <property type="term" value="P:microtubule severing"/>
    <property type="evidence" value="ECO:0007669"/>
    <property type="project" value="UniProtKB-ARBA"/>
</dbReference>
<feature type="region of interest" description="Disordered" evidence="12">
    <location>
        <begin position="311"/>
        <end position="371"/>
    </location>
</feature>
<evidence type="ECO:0000256" key="1">
    <source>
        <dbReference type="ARBA" id="ARBA00001946"/>
    </source>
</evidence>
<dbReference type="Pfam" id="PF09336">
    <property type="entry name" value="Vps4_C"/>
    <property type="match status" value="1"/>
</dbReference>
<dbReference type="GO" id="GO:0000070">
    <property type="term" value="P:mitotic sister chromatid segregation"/>
    <property type="evidence" value="ECO:0007669"/>
    <property type="project" value="UniProtKB-ARBA"/>
</dbReference>
<evidence type="ECO:0000256" key="11">
    <source>
        <dbReference type="ARBA" id="ARBA00049360"/>
    </source>
</evidence>
<dbReference type="GO" id="GO:0005813">
    <property type="term" value="C:centrosome"/>
    <property type="evidence" value="ECO:0007669"/>
    <property type="project" value="UniProtKB-ARBA"/>
</dbReference>
<comment type="caution">
    <text evidence="14">The sequence shown here is derived from an EMBL/GenBank/DDBJ whole genome shotgun (WGS) entry which is preliminary data.</text>
</comment>
<dbReference type="PANTHER" id="PTHR23074:SF17">
    <property type="entry name" value="FIDGETIN-LIKE PROTEIN 1"/>
    <property type="match status" value="1"/>
</dbReference>
<dbReference type="Pfam" id="PF00004">
    <property type="entry name" value="AAA"/>
    <property type="match status" value="1"/>
</dbReference>
<accession>A0A423T932</accession>
<gene>
    <name evidence="14" type="ORF">C7M84_008648</name>
</gene>
<comment type="catalytic activity">
    <reaction evidence="11">
        <text>ATP + H2O = ADP + phosphate + H(+)</text>
        <dbReference type="Rhea" id="RHEA:13065"/>
        <dbReference type="ChEBI" id="CHEBI:15377"/>
        <dbReference type="ChEBI" id="CHEBI:15378"/>
        <dbReference type="ChEBI" id="CHEBI:30616"/>
        <dbReference type="ChEBI" id="CHEBI:43474"/>
        <dbReference type="ChEBI" id="CHEBI:456216"/>
    </reaction>
</comment>
<feature type="compositionally biased region" description="Polar residues" evidence="12">
    <location>
        <begin position="268"/>
        <end position="277"/>
    </location>
</feature>
<comment type="similarity">
    <text evidence="3">Belongs to the AAA ATPase family.</text>
</comment>
<dbReference type="FunFam" id="3.40.50.300:FF:000093">
    <property type="entry name" value="Fidgetin-like 1"/>
    <property type="match status" value="1"/>
</dbReference>
<dbReference type="SUPFAM" id="SSF52540">
    <property type="entry name" value="P-loop containing nucleoside triphosphate hydrolases"/>
    <property type="match status" value="1"/>
</dbReference>
<dbReference type="InterPro" id="IPR015415">
    <property type="entry name" value="Spast_Vps4_C"/>
</dbReference>
<evidence type="ECO:0000256" key="12">
    <source>
        <dbReference type="SAM" id="MobiDB-lite"/>
    </source>
</evidence>
<dbReference type="CDD" id="cd19525">
    <property type="entry name" value="RecA-like_Figl-1"/>
    <property type="match status" value="1"/>
</dbReference>
<keyword evidence="6" id="KW-0378">Hydrolase</keyword>
<dbReference type="GO" id="GO:0008568">
    <property type="term" value="F:microtubule severing ATPase activity"/>
    <property type="evidence" value="ECO:0007669"/>
    <property type="project" value="UniProtKB-ARBA"/>
</dbReference>
<evidence type="ECO:0000259" key="13">
    <source>
        <dbReference type="SMART" id="SM00382"/>
    </source>
</evidence>
<dbReference type="EMBL" id="QCYY01002087">
    <property type="protein sequence ID" value="ROT72944.1"/>
    <property type="molecule type" value="Genomic_DNA"/>
</dbReference>
<proteinExistence type="inferred from homology"/>
<dbReference type="Gene3D" id="1.10.8.60">
    <property type="match status" value="1"/>
</dbReference>
<dbReference type="Proteomes" id="UP000283509">
    <property type="component" value="Unassembled WGS sequence"/>
</dbReference>
<name>A0A423T932_PENVA</name>
<feature type="compositionally biased region" description="Gly residues" evidence="12">
    <location>
        <begin position="341"/>
        <end position="356"/>
    </location>
</feature>
<dbReference type="SMART" id="SM00382">
    <property type="entry name" value="AAA"/>
    <property type="match status" value="1"/>
</dbReference>
<evidence type="ECO:0000256" key="4">
    <source>
        <dbReference type="ARBA" id="ARBA00022723"/>
    </source>
</evidence>
<comment type="subcellular location">
    <subcellularLocation>
        <location evidence="2">Nucleus</location>
    </subcellularLocation>
</comment>
<dbReference type="InterPro" id="IPR047858">
    <property type="entry name" value="FIGNL1_ATPase"/>
</dbReference>
<evidence type="ECO:0000313" key="14">
    <source>
        <dbReference type="EMBL" id="ROT72944.1"/>
    </source>
</evidence>
<evidence type="ECO:0000256" key="10">
    <source>
        <dbReference type="ARBA" id="ARBA00035694"/>
    </source>
</evidence>
<dbReference type="InterPro" id="IPR050304">
    <property type="entry name" value="MT-severing_AAA_ATPase"/>
</dbReference>
<dbReference type="Gene3D" id="3.40.50.300">
    <property type="entry name" value="P-loop containing nucleotide triphosphate hydrolases"/>
    <property type="match status" value="1"/>
</dbReference>
<keyword evidence="9" id="KW-0539">Nucleus</keyword>
<evidence type="ECO:0000313" key="15">
    <source>
        <dbReference type="Proteomes" id="UP000283509"/>
    </source>
</evidence>
<feature type="region of interest" description="Disordered" evidence="12">
    <location>
        <begin position="443"/>
        <end position="463"/>
    </location>
</feature>
<protein>
    <recommendedName>
        <fullName evidence="10">Fidgetin-like protein 1</fullName>
    </recommendedName>
</protein>
<feature type="region of interest" description="Disordered" evidence="12">
    <location>
        <begin position="228"/>
        <end position="248"/>
    </location>
</feature>
<feature type="region of interest" description="Disordered" evidence="12">
    <location>
        <begin position="262"/>
        <end position="285"/>
    </location>
</feature>
<dbReference type="InterPro" id="IPR003593">
    <property type="entry name" value="AAA+_ATPase"/>
</dbReference>
<keyword evidence="4" id="KW-0479">Metal-binding</keyword>
<reference evidence="14 15" key="1">
    <citation type="submission" date="2018-04" db="EMBL/GenBank/DDBJ databases">
        <authorList>
            <person name="Zhang X."/>
            <person name="Yuan J."/>
            <person name="Li F."/>
            <person name="Xiang J."/>
        </authorList>
    </citation>
    <scope>NUCLEOTIDE SEQUENCE [LARGE SCALE GENOMIC DNA]</scope>
    <source>
        <tissue evidence="14">Muscle</tissue>
    </source>
</reference>
<dbReference type="AlphaFoldDB" id="A0A423T932"/>
<sequence length="773" mass="85100">MSTFGCNVQETASPAAEDVYLHLWQKKTLEAESGGGQVKADALRFNLAQLHYLKANFNDIDDATVAIKTKELLQDYGRFMDDQKKGLNNYAKPILTLVGKSKNDSKNWKCNLKPEEVIDKYLKPLPDSSQNLKSECKKLAKILNKSQERKSLQSEKFHNMACVSTLSESVTLDDTVGPSFNLMDDDMLDSQESDAGYNVKQSDLFNEERYSTSGSGSNFNRQQLNKNSIQSRMSQSAGPFRSEGNSFDNGIATQRHREKAGTYPWNRGNLSGVSSAGNMGKGRSAGMEKENMENRFGNDQVNIVNGNLERSRQDGLRGSFGGGSSGNVFTSYSQPQQQQQGGSGGGFRGRGGGGSGRYPWNRGAGKQMDDSPNMDDVSCFKTASHQLLLEQMKKSGRGVVSEAAYGSVKRSLGVRRAVNNKFTPPIRREDEDNNFGSGEIIRRCLPQGSSGKGGEGRAGAEESPYAELLTDERLKNIEPKMVELIMNEIMDSGPPVSWDDIAGLELAKTTIQEIVVWPMLRPDIFTGLRGPPKGILLFGPPGTGKTMIGKCIASQSGSTFFSISASSLTSKWVGEGEKMVRAMFAVARCHQPAVIFIDEIDSLLTQRSDTEHESSRRIKTEFLVQLDGATSGSDERLLVVGATNRPQELDEAARRRLVKRLYIPLPEAKARQQIIVNLMANQVHSLTEEDVHRICQSTDGYSGADMANLCREAALGPIRSISFSDIKHISVDQVRPISTDDFMSALRSIRASVSDKDLQMYEDWNKKYGISAR</sequence>
<dbReference type="STRING" id="6689.A0A423T932"/>
<evidence type="ECO:0000256" key="8">
    <source>
        <dbReference type="ARBA" id="ARBA00022842"/>
    </source>
</evidence>
<dbReference type="GO" id="GO:0005634">
    <property type="term" value="C:nucleus"/>
    <property type="evidence" value="ECO:0007669"/>
    <property type="project" value="UniProtKB-SubCell"/>
</dbReference>
<evidence type="ECO:0000256" key="5">
    <source>
        <dbReference type="ARBA" id="ARBA00022741"/>
    </source>
</evidence>
<feature type="domain" description="AAA+ ATPase" evidence="13">
    <location>
        <begin position="531"/>
        <end position="667"/>
    </location>
</feature>
<dbReference type="FunFam" id="1.10.8.60:FF:000022">
    <property type="entry name" value="Fidgetin like 1"/>
    <property type="match status" value="1"/>
</dbReference>
<dbReference type="InterPro" id="IPR041569">
    <property type="entry name" value="AAA_lid_3"/>
</dbReference>
<keyword evidence="15" id="KW-1185">Reference proteome</keyword>
<dbReference type="OrthoDB" id="10251136at2759"/>
<evidence type="ECO:0000256" key="3">
    <source>
        <dbReference type="ARBA" id="ARBA00006914"/>
    </source>
</evidence>
<dbReference type="InterPro" id="IPR027417">
    <property type="entry name" value="P-loop_NTPase"/>
</dbReference>
<dbReference type="GO" id="GO:0005524">
    <property type="term" value="F:ATP binding"/>
    <property type="evidence" value="ECO:0007669"/>
    <property type="project" value="UniProtKB-KW"/>
</dbReference>
<dbReference type="Pfam" id="PF17862">
    <property type="entry name" value="AAA_lid_3"/>
    <property type="match status" value="1"/>
</dbReference>
<keyword evidence="8" id="KW-0460">Magnesium</keyword>
<dbReference type="PANTHER" id="PTHR23074">
    <property type="entry name" value="AAA DOMAIN-CONTAINING"/>
    <property type="match status" value="1"/>
</dbReference>
<dbReference type="PROSITE" id="PS00674">
    <property type="entry name" value="AAA"/>
    <property type="match status" value="1"/>
</dbReference>
<dbReference type="InterPro" id="IPR003959">
    <property type="entry name" value="ATPase_AAA_core"/>
</dbReference>
<evidence type="ECO:0000256" key="7">
    <source>
        <dbReference type="ARBA" id="ARBA00022840"/>
    </source>
</evidence>
<dbReference type="GO" id="GO:0031114">
    <property type="term" value="P:regulation of microtubule depolymerization"/>
    <property type="evidence" value="ECO:0007669"/>
    <property type="project" value="UniProtKB-ARBA"/>
</dbReference>
<evidence type="ECO:0000256" key="6">
    <source>
        <dbReference type="ARBA" id="ARBA00022801"/>
    </source>
</evidence>
<dbReference type="GO" id="GO:0016887">
    <property type="term" value="F:ATP hydrolysis activity"/>
    <property type="evidence" value="ECO:0007669"/>
    <property type="project" value="InterPro"/>
</dbReference>
<keyword evidence="7" id="KW-0067">ATP-binding</keyword>